<reference evidence="2 3" key="1">
    <citation type="journal article" date="2013" name="Syst. Appl. Microbiol.">
        <title>Phylogenetic position and virulence apparatus of the pear flower necrosis pathogen Erwinia piriflorinigrans CFBP 5888T as assessed by comparative genomics.</title>
        <authorList>
            <person name="Smits T.H."/>
            <person name="Rezzonico F."/>
            <person name="Lopez M.M."/>
            <person name="Blom J."/>
            <person name="Goesmann A."/>
            <person name="Frey J.E."/>
            <person name="Duffy B."/>
        </authorList>
    </citation>
    <scope>NUCLEOTIDE SEQUENCE [LARGE SCALE GENOMIC DNA]</scope>
    <source>
        <strain evidence="3">CFBP5888</strain>
    </source>
</reference>
<keyword evidence="1" id="KW-1133">Transmembrane helix</keyword>
<organism evidence="2 3">
    <name type="scientific">Erwinia piriflorinigrans CFBP 5888</name>
    <dbReference type="NCBI Taxonomy" id="1161919"/>
    <lineage>
        <taxon>Bacteria</taxon>
        <taxon>Pseudomonadati</taxon>
        <taxon>Pseudomonadota</taxon>
        <taxon>Gammaproteobacteria</taxon>
        <taxon>Enterobacterales</taxon>
        <taxon>Erwiniaceae</taxon>
        <taxon>Erwinia</taxon>
    </lineage>
</organism>
<evidence type="ECO:0000256" key="1">
    <source>
        <dbReference type="SAM" id="Phobius"/>
    </source>
</evidence>
<proteinExistence type="predicted"/>
<evidence type="ECO:0000313" key="2">
    <source>
        <dbReference type="EMBL" id="CCG86404.1"/>
    </source>
</evidence>
<gene>
    <name evidence="2" type="ORF">EPIR_1039</name>
</gene>
<keyword evidence="1" id="KW-0472">Membrane</keyword>
<feature type="transmembrane region" description="Helical" evidence="1">
    <location>
        <begin position="12"/>
        <end position="31"/>
    </location>
</feature>
<dbReference type="Proteomes" id="UP000018217">
    <property type="component" value="Unassembled WGS sequence"/>
</dbReference>
<sequence length="44" mass="4660">MFLPACGLLDQLDACLLIILAFSFGGFIYPLQAGIMPVTLVSGE</sequence>
<protein>
    <submittedName>
        <fullName evidence="2">Uncharacterized protein</fullName>
    </submittedName>
</protein>
<keyword evidence="1" id="KW-0812">Transmembrane</keyword>
<dbReference type="AlphaFoldDB" id="V5Z605"/>
<accession>V5Z605</accession>
<keyword evidence="3" id="KW-1185">Reference proteome</keyword>
<evidence type="ECO:0000313" key="3">
    <source>
        <dbReference type="Proteomes" id="UP000018217"/>
    </source>
</evidence>
<dbReference type="EMBL" id="CAHS01000013">
    <property type="protein sequence ID" value="CCG86404.1"/>
    <property type="molecule type" value="Genomic_DNA"/>
</dbReference>
<name>V5Z605_9GAMM</name>
<comment type="caution">
    <text evidence="2">The sequence shown here is derived from an EMBL/GenBank/DDBJ whole genome shotgun (WGS) entry which is preliminary data.</text>
</comment>